<keyword evidence="4" id="KW-1185">Reference proteome</keyword>
<dbReference type="RefSeq" id="WP_133277880.1">
    <property type="nucleotide sequence ID" value="NZ_CP037933.1"/>
</dbReference>
<dbReference type="GO" id="GO:0005975">
    <property type="term" value="P:carbohydrate metabolic process"/>
    <property type="evidence" value="ECO:0007669"/>
    <property type="project" value="InterPro"/>
</dbReference>
<dbReference type="InterPro" id="IPR036514">
    <property type="entry name" value="SGNH_hydro_sf"/>
</dbReference>
<evidence type="ECO:0000256" key="1">
    <source>
        <dbReference type="ARBA" id="ARBA00022801"/>
    </source>
</evidence>
<organism evidence="3 4">
    <name type="scientific">Flavobacterium nackdongense</name>
    <dbReference type="NCBI Taxonomy" id="2547394"/>
    <lineage>
        <taxon>Bacteria</taxon>
        <taxon>Pseudomonadati</taxon>
        <taxon>Bacteroidota</taxon>
        <taxon>Flavobacteriia</taxon>
        <taxon>Flavobacteriales</taxon>
        <taxon>Flavobacteriaceae</taxon>
        <taxon>Flavobacterium</taxon>
    </lineage>
</organism>
<dbReference type="GO" id="GO:0004553">
    <property type="term" value="F:hydrolase activity, hydrolyzing O-glycosyl compounds"/>
    <property type="evidence" value="ECO:0007669"/>
    <property type="project" value="InterPro"/>
</dbReference>
<dbReference type="EMBL" id="CP037933">
    <property type="protein sequence ID" value="QBN20380.1"/>
    <property type="molecule type" value="Genomic_DNA"/>
</dbReference>
<dbReference type="InterPro" id="IPR005181">
    <property type="entry name" value="SASA"/>
</dbReference>
<dbReference type="Pfam" id="PF03629">
    <property type="entry name" value="SASA"/>
    <property type="match status" value="2"/>
</dbReference>
<dbReference type="AlphaFoldDB" id="A0A4P6YIG4"/>
<dbReference type="OrthoDB" id="9816001at2"/>
<evidence type="ECO:0000313" key="4">
    <source>
        <dbReference type="Proteomes" id="UP000291124"/>
    </source>
</evidence>
<sequence length="653" mass="72021">MKIVIKYCALLVSLLFVTLSFAQIRLPKLVSNGMVLQRDANLKIWGWAAPNEAIAINFINSDYQVTANASGNWELKLPALTAGGPYTMKIQASNTIEINDILVGDVWLCSGQSNMAMAMSGVASTYPTDVSNATNDKIRNFNVPREFEFTTPRTDLSDGYWMKANPTSVLQFSAAAYFFAKELYARNPSVPIGLIHSSYGGTPIHAWMSEKALKNFPETIAEIQLLKNPTYVNTIIQNDINLENNWNTTLNNNDLGIKNNWKSNATDTSTWSDITVGFTKKDIGSVWYKKDIMVSSQTASNASLLQLAILIEADSTYINGKLVGHTNNQYAIRKYDIPANTLVEGKNTITVRLVNNSLTGGFYGSIFQLIGTNETIDLKGSWKTKVGYAMATLPTPVNLLWKPTALYNSMIEPLKNYALKGAIWYQGEGNTGKPSQYSIYLGSMIEDWRSLFANPTMPFLYVQLPNYQAAVANPVESNWALLRESQLKTLAVPNTGMATTIDVGDPNNLHPVWKKPVGIRLALAAERVAYNNPLLVSSGPMYESVKIVGNTIELTFNTLGSPLKFKSTGTAVGTHTNFAIAGSNKVFSWAQAKIEGNKVIVWNDAIPNPVAVRYAWGQNPAGEKLFNTEDLPASPFRTDSWTVGKQYLLINYN</sequence>
<feature type="domain" description="Sialate O-acetylesterase" evidence="2">
    <location>
        <begin position="401"/>
        <end position="510"/>
    </location>
</feature>
<dbReference type="PANTHER" id="PTHR22901">
    <property type="entry name" value="SIALATE O-ACETYLESTERASE"/>
    <property type="match status" value="1"/>
</dbReference>
<dbReference type="SUPFAM" id="SSF49785">
    <property type="entry name" value="Galactose-binding domain-like"/>
    <property type="match status" value="1"/>
</dbReference>
<dbReference type="GO" id="GO:0001681">
    <property type="term" value="F:sialate O-acetylesterase activity"/>
    <property type="evidence" value="ECO:0007669"/>
    <property type="project" value="InterPro"/>
</dbReference>
<dbReference type="KEGG" id="fnk:E1750_16810"/>
<dbReference type="SUPFAM" id="SSF52266">
    <property type="entry name" value="SGNH hydrolase"/>
    <property type="match status" value="1"/>
</dbReference>
<dbReference type="InterPro" id="IPR008979">
    <property type="entry name" value="Galactose-bd-like_sf"/>
</dbReference>
<dbReference type="Gene3D" id="3.40.50.1110">
    <property type="entry name" value="SGNH hydrolase"/>
    <property type="match status" value="2"/>
</dbReference>
<dbReference type="InterPro" id="IPR039329">
    <property type="entry name" value="SIAE"/>
</dbReference>
<dbReference type="PANTHER" id="PTHR22901:SF0">
    <property type="entry name" value="SIALATE O-ACETYLESTERASE"/>
    <property type="match status" value="1"/>
</dbReference>
<gene>
    <name evidence="3" type="ORF">E1750_16810</name>
</gene>
<accession>A0A4P6YIG4</accession>
<evidence type="ECO:0000259" key="2">
    <source>
        <dbReference type="Pfam" id="PF03629"/>
    </source>
</evidence>
<dbReference type="Proteomes" id="UP000291124">
    <property type="component" value="Chromosome"/>
</dbReference>
<proteinExistence type="predicted"/>
<reference evidence="4" key="1">
    <citation type="submission" date="2019-03" db="EMBL/GenBank/DDBJ databases">
        <title>Flavobacterium sp.</title>
        <authorList>
            <person name="Kim H."/>
        </authorList>
    </citation>
    <scope>NUCLEOTIDE SEQUENCE [LARGE SCALE GENOMIC DNA]</scope>
    <source>
        <strain evidence="4">GS13</strain>
    </source>
</reference>
<feature type="domain" description="Sialate O-acetylesterase" evidence="2">
    <location>
        <begin position="104"/>
        <end position="224"/>
    </location>
</feature>
<keyword evidence="1" id="KW-0378">Hydrolase</keyword>
<protein>
    <submittedName>
        <fullName evidence="3">Sialate O-acetylesterase</fullName>
    </submittedName>
</protein>
<name>A0A4P6YIG4_9FLAO</name>
<evidence type="ECO:0000313" key="3">
    <source>
        <dbReference type="EMBL" id="QBN20380.1"/>
    </source>
</evidence>